<reference evidence="4 5" key="1">
    <citation type="submission" date="2017-06" db="EMBL/GenBank/DDBJ databases">
        <authorList>
            <person name="Kim H.J."/>
            <person name="Triplett B.A."/>
        </authorList>
    </citation>
    <scope>NUCLEOTIDE SEQUENCE [LARGE SCALE GENOMIC DNA]</scope>
    <source>
        <strain evidence="4 5">DSM 14713</strain>
    </source>
</reference>
<feature type="compositionally biased region" description="Gly residues" evidence="2">
    <location>
        <begin position="59"/>
        <end position="79"/>
    </location>
</feature>
<dbReference type="InterPro" id="IPR038765">
    <property type="entry name" value="Papain-like_cys_pep_sf"/>
</dbReference>
<dbReference type="Gene3D" id="3.10.350.10">
    <property type="entry name" value="LysM domain"/>
    <property type="match status" value="1"/>
</dbReference>
<proteinExistence type="predicted"/>
<evidence type="ECO:0000313" key="5">
    <source>
        <dbReference type="Proteomes" id="UP000217289"/>
    </source>
</evidence>
<feature type="region of interest" description="Disordered" evidence="2">
    <location>
        <begin position="44"/>
        <end position="100"/>
    </location>
</feature>
<dbReference type="SUPFAM" id="SSF54106">
    <property type="entry name" value="LysM domain"/>
    <property type="match status" value="1"/>
</dbReference>
<name>A0A250IHC0_9BACT</name>
<protein>
    <submittedName>
        <fullName evidence="4">Peptidoglycan-binding protein LysM</fullName>
    </submittedName>
</protein>
<dbReference type="SUPFAM" id="SSF54001">
    <property type="entry name" value="Cysteine proteinases"/>
    <property type="match status" value="1"/>
</dbReference>
<evidence type="ECO:0000259" key="3">
    <source>
        <dbReference type="PROSITE" id="PS51782"/>
    </source>
</evidence>
<keyword evidence="5" id="KW-1185">Reference proteome</keyword>
<evidence type="ECO:0000256" key="2">
    <source>
        <dbReference type="SAM" id="MobiDB-lite"/>
    </source>
</evidence>
<feature type="domain" description="LysM" evidence="3">
    <location>
        <begin position="1"/>
        <end position="46"/>
    </location>
</feature>
<dbReference type="RefSeq" id="WP_095979000.1">
    <property type="nucleotide sequence ID" value="NZ_CP022163.1"/>
</dbReference>
<dbReference type="OrthoDB" id="9815778at2"/>
<dbReference type="AlphaFoldDB" id="A0A250IHC0"/>
<evidence type="ECO:0000313" key="4">
    <source>
        <dbReference type="EMBL" id="ATB30561.1"/>
    </source>
</evidence>
<organism evidence="4 5">
    <name type="scientific">Melittangium boletus DSM 14713</name>
    <dbReference type="NCBI Taxonomy" id="1294270"/>
    <lineage>
        <taxon>Bacteria</taxon>
        <taxon>Pseudomonadati</taxon>
        <taxon>Myxococcota</taxon>
        <taxon>Myxococcia</taxon>
        <taxon>Myxococcales</taxon>
        <taxon>Cystobacterineae</taxon>
        <taxon>Archangiaceae</taxon>
        <taxon>Melittangium</taxon>
    </lineage>
</organism>
<keyword evidence="1" id="KW-0732">Signal</keyword>
<dbReference type="Gene3D" id="3.90.1720.10">
    <property type="entry name" value="endopeptidase domain like (from Nostoc punctiforme)"/>
    <property type="match status" value="1"/>
</dbReference>
<accession>A0A250IHC0</accession>
<sequence length="235" mass="24474">MSYRIKSGDTLSAIAKSNHTTVSALMKANPQIKDANKIYAGKTLNIPGSRDSFEPAKGGAKGGGKTGGAQAGGKTGGADGAAATGPASQGPKGSPFDIAKSHLNKNAGSLKLEKNGVGADMEDWVPNNVNCANFVSACLEQAGQIKNGQHHNAVLGLQKNLDNDPNFKRVSINQAKPGDVVSLKTPGGHHVVMFAGMKNGKPQYIGSNNINSDGSQRISYSQMNYPIMSVHQYRG</sequence>
<dbReference type="KEGG" id="mbd:MEBOL_004022"/>
<dbReference type="CDD" id="cd00118">
    <property type="entry name" value="LysM"/>
    <property type="match status" value="1"/>
</dbReference>
<dbReference type="PROSITE" id="PS51782">
    <property type="entry name" value="LYSM"/>
    <property type="match status" value="1"/>
</dbReference>
<dbReference type="Proteomes" id="UP000217289">
    <property type="component" value="Chromosome"/>
</dbReference>
<dbReference type="SMART" id="SM00257">
    <property type="entry name" value="LysM"/>
    <property type="match status" value="1"/>
</dbReference>
<dbReference type="InterPro" id="IPR018392">
    <property type="entry name" value="LysM"/>
</dbReference>
<dbReference type="Pfam" id="PF01476">
    <property type="entry name" value="LysM"/>
    <property type="match status" value="1"/>
</dbReference>
<evidence type="ECO:0000256" key="1">
    <source>
        <dbReference type="ARBA" id="ARBA00022729"/>
    </source>
</evidence>
<dbReference type="InterPro" id="IPR036779">
    <property type="entry name" value="LysM_dom_sf"/>
</dbReference>
<gene>
    <name evidence="4" type="ORF">MEBOL_004022</name>
</gene>
<dbReference type="EMBL" id="CP022163">
    <property type="protein sequence ID" value="ATB30561.1"/>
    <property type="molecule type" value="Genomic_DNA"/>
</dbReference>